<evidence type="ECO:0000313" key="4">
    <source>
        <dbReference type="Proteomes" id="UP000662703"/>
    </source>
</evidence>
<evidence type="ECO:0000313" key="3">
    <source>
        <dbReference type="EMBL" id="MBF5055854.1"/>
    </source>
</evidence>
<dbReference type="Proteomes" id="UP000662703">
    <property type="component" value="Unassembled WGS sequence"/>
</dbReference>
<dbReference type="HAMAP" id="MF_00460">
    <property type="entry name" value="UPF0125_RnfH"/>
    <property type="match status" value="1"/>
</dbReference>
<reference evidence="3 4" key="1">
    <citation type="submission" date="2012-09" db="EMBL/GenBank/DDBJ databases">
        <title>Genome Sequence of alkane-degrading Bacterium Alcanivorax sp. 521-1.</title>
        <authorList>
            <person name="Lai Q."/>
            <person name="Shao Z."/>
        </authorList>
    </citation>
    <scope>NUCLEOTIDE SEQUENCE [LARGE SCALE GENOMIC DNA]</scope>
    <source>
        <strain evidence="3 4">521-1</strain>
    </source>
</reference>
<sequence length="96" mass="10574">MAESIRVEVVYALPDKQRLIALDVAPGTTMLDAARQSGIAGQFEGLELEKMPMGIFGKAEPDPARRVLAAGERVEIYRPLKVDPKAARRARAERSR</sequence>
<evidence type="ECO:0000256" key="1">
    <source>
        <dbReference type="ARBA" id="ARBA00010645"/>
    </source>
</evidence>
<dbReference type="NCBIfam" id="NF002490">
    <property type="entry name" value="PRK01777.1"/>
    <property type="match status" value="1"/>
</dbReference>
<proteinExistence type="inferred from homology"/>
<dbReference type="SUPFAM" id="SSF54285">
    <property type="entry name" value="MoaD/ThiS"/>
    <property type="match status" value="1"/>
</dbReference>
<dbReference type="PANTHER" id="PTHR37483:SF1">
    <property type="entry name" value="UPF0125 PROTEIN RATB"/>
    <property type="match status" value="1"/>
</dbReference>
<comment type="similarity">
    <text evidence="1 2">Belongs to the UPF0125 (RnfH) family.</text>
</comment>
<accession>A0ABS0API6</accession>
<name>A0ABS0API6_9GAMM</name>
<keyword evidence="4" id="KW-1185">Reference proteome</keyword>
<dbReference type="InterPro" id="IPR005346">
    <property type="entry name" value="RnfH"/>
</dbReference>
<dbReference type="PANTHER" id="PTHR37483">
    <property type="entry name" value="UPF0125 PROTEIN RATB"/>
    <property type="match status" value="1"/>
</dbReference>
<dbReference type="InterPro" id="IPR037021">
    <property type="entry name" value="RnfH_sf"/>
</dbReference>
<evidence type="ECO:0000256" key="2">
    <source>
        <dbReference type="HAMAP-Rule" id="MF_00460"/>
    </source>
</evidence>
<dbReference type="Pfam" id="PF03658">
    <property type="entry name" value="Ub-RnfH"/>
    <property type="match status" value="1"/>
</dbReference>
<dbReference type="RefSeq" id="WP_161385601.1">
    <property type="nucleotide sequence ID" value="NZ_ARXX01000012.1"/>
</dbReference>
<comment type="caution">
    <text evidence="3">The sequence shown here is derived from an EMBL/GenBank/DDBJ whole genome shotgun (WGS) entry which is preliminary data.</text>
</comment>
<gene>
    <name evidence="3" type="ORF">Y5W_01148</name>
</gene>
<dbReference type="Gene3D" id="3.10.20.280">
    <property type="entry name" value="RnfH-like"/>
    <property type="match status" value="1"/>
</dbReference>
<dbReference type="InterPro" id="IPR016155">
    <property type="entry name" value="Mopterin_synth/thiamin_S_b"/>
</dbReference>
<protein>
    <recommendedName>
        <fullName evidence="2">UPF0125 protein Y5W_01148</fullName>
    </recommendedName>
</protein>
<organism evidence="3 4">
    <name type="scientific">Alloalcanivorax profundimaris</name>
    <dbReference type="NCBI Taxonomy" id="2735259"/>
    <lineage>
        <taxon>Bacteria</taxon>
        <taxon>Pseudomonadati</taxon>
        <taxon>Pseudomonadota</taxon>
        <taxon>Gammaproteobacteria</taxon>
        <taxon>Oceanospirillales</taxon>
        <taxon>Alcanivoracaceae</taxon>
        <taxon>Alloalcanivorax</taxon>
    </lineage>
</organism>
<dbReference type="EMBL" id="ARXX01000012">
    <property type="protein sequence ID" value="MBF5055854.1"/>
    <property type="molecule type" value="Genomic_DNA"/>
</dbReference>